<evidence type="ECO:0008006" key="3">
    <source>
        <dbReference type="Google" id="ProtNLM"/>
    </source>
</evidence>
<dbReference type="AlphaFoldDB" id="X1LI25"/>
<gene>
    <name evidence="2" type="ORF">S06H3_36668</name>
</gene>
<proteinExistence type="predicted"/>
<keyword evidence="1" id="KW-0812">Transmembrane</keyword>
<feature type="transmembrane region" description="Helical" evidence="1">
    <location>
        <begin position="16"/>
        <end position="39"/>
    </location>
</feature>
<comment type="caution">
    <text evidence="2">The sequence shown here is derived from an EMBL/GenBank/DDBJ whole genome shotgun (WGS) entry which is preliminary data.</text>
</comment>
<sequence length="91" mass="9555">MGIASMTLGITGLVSWIFPPLGFPISTAGLILGILARVVSKQQRGRAGAGIVMCILGIAINIGVAFGLITAGLILEGMFPEFFNLYLQIYV</sequence>
<accession>X1LI25</accession>
<dbReference type="EMBL" id="BARV01022229">
    <property type="protein sequence ID" value="GAI18778.1"/>
    <property type="molecule type" value="Genomic_DNA"/>
</dbReference>
<feature type="transmembrane region" description="Helical" evidence="1">
    <location>
        <begin position="51"/>
        <end position="75"/>
    </location>
</feature>
<name>X1LI25_9ZZZZ</name>
<evidence type="ECO:0000256" key="1">
    <source>
        <dbReference type="SAM" id="Phobius"/>
    </source>
</evidence>
<keyword evidence="1" id="KW-1133">Transmembrane helix</keyword>
<organism evidence="2">
    <name type="scientific">marine sediment metagenome</name>
    <dbReference type="NCBI Taxonomy" id="412755"/>
    <lineage>
        <taxon>unclassified sequences</taxon>
        <taxon>metagenomes</taxon>
        <taxon>ecological metagenomes</taxon>
    </lineage>
</organism>
<keyword evidence="1" id="KW-0472">Membrane</keyword>
<evidence type="ECO:0000313" key="2">
    <source>
        <dbReference type="EMBL" id="GAI18778.1"/>
    </source>
</evidence>
<reference evidence="2" key="1">
    <citation type="journal article" date="2014" name="Front. Microbiol.">
        <title>High frequency of phylogenetically diverse reductive dehalogenase-homologous genes in deep subseafloor sedimentary metagenomes.</title>
        <authorList>
            <person name="Kawai M."/>
            <person name="Futagami T."/>
            <person name="Toyoda A."/>
            <person name="Takaki Y."/>
            <person name="Nishi S."/>
            <person name="Hori S."/>
            <person name="Arai W."/>
            <person name="Tsubouchi T."/>
            <person name="Morono Y."/>
            <person name="Uchiyama I."/>
            <person name="Ito T."/>
            <person name="Fujiyama A."/>
            <person name="Inagaki F."/>
            <person name="Takami H."/>
        </authorList>
    </citation>
    <scope>NUCLEOTIDE SEQUENCE</scope>
    <source>
        <strain evidence="2">Expedition CK06-06</strain>
    </source>
</reference>
<protein>
    <recommendedName>
        <fullName evidence="3">DUF4190 domain-containing protein</fullName>
    </recommendedName>
</protein>